<keyword evidence="7" id="KW-0503">Monooxygenase</keyword>
<keyword evidence="4" id="KW-0408">Iron</keyword>
<dbReference type="Pfam" id="PF19112">
    <property type="entry name" value="VanA_C"/>
    <property type="match status" value="1"/>
</dbReference>
<dbReference type="PROSITE" id="PS51296">
    <property type="entry name" value="RIESKE"/>
    <property type="match status" value="1"/>
</dbReference>
<dbReference type="GO" id="GO:0032259">
    <property type="term" value="P:methylation"/>
    <property type="evidence" value="ECO:0007669"/>
    <property type="project" value="UniProtKB-KW"/>
</dbReference>
<dbReference type="InterPro" id="IPR036922">
    <property type="entry name" value="Rieske_2Fe-2S_sf"/>
</dbReference>
<dbReference type="Pfam" id="PF00355">
    <property type="entry name" value="Rieske"/>
    <property type="match status" value="1"/>
</dbReference>
<name>A0A1H0WST0_9BURK</name>
<dbReference type="SUPFAM" id="SSF50022">
    <property type="entry name" value="ISP domain"/>
    <property type="match status" value="1"/>
</dbReference>
<dbReference type="InterPro" id="IPR017941">
    <property type="entry name" value="Rieske_2Fe-2S"/>
</dbReference>
<evidence type="ECO:0000259" key="6">
    <source>
        <dbReference type="PROSITE" id="PS51296"/>
    </source>
</evidence>
<keyword evidence="1" id="KW-0001">2Fe-2S</keyword>
<keyword evidence="3" id="KW-0560">Oxidoreductase</keyword>
<organism evidence="7 8">
    <name type="scientific">Paracidovorax cattleyae</name>
    <dbReference type="NCBI Taxonomy" id="80868"/>
    <lineage>
        <taxon>Bacteria</taxon>
        <taxon>Pseudomonadati</taxon>
        <taxon>Pseudomonadota</taxon>
        <taxon>Betaproteobacteria</taxon>
        <taxon>Burkholderiales</taxon>
        <taxon>Comamonadaceae</taxon>
        <taxon>Paracidovorax</taxon>
    </lineage>
</organism>
<dbReference type="InterPro" id="IPR015881">
    <property type="entry name" value="ARHD_Rieske_2Fe_2S"/>
</dbReference>
<dbReference type="InterPro" id="IPR050584">
    <property type="entry name" value="Cholesterol_7-desaturase"/>
</dbReference>
<dbReference type="PANTHER" id="PTHR21266:SF57">
    <property type="entry name" value="3-CHLOROBENZOATE-3,4-DIOXYGENASE"/>
    <property type="match status" value="1"/>
</dbReference>
<evidence type="ECO:0000313" key="7">
    <source>
        <dbReference type="EMBL" id="SDP93316.1"/>
    </source>
</evidence>
<dbReference type="AlphaFoldDB" id="A0A1H0WST0"/>
<accession>A0A1H0WST0</accession>
<dbReference type="GO" id="GO:0051537">
    <property type="term" value="F:2 iron, 2 sulfur cluster binding"/>
    <property type="evidence" value="ECO:0007669"/>
    <property type="project" value="UniProtKB-KW"/>
</dbReference>
<dbReference type="SUPFAM" id="SSF55961">
    <property type="entry name" value="Bet v1-like"/>
    <property type="match status" value="1"/>
</dbReference>
<dbReference type="Proteomes" id="UP000199317">
    <property type="component" value="Unassembled WGS sequence"/>
</dbReference>
<dbReference type="PANTHER" id="PTHR21266">
    <property type="entry name" value="IRON-SULFUR DOMAIN CONTAINING PROTEIN"/>
    <property type="match status" value="1"/>
</dbReference>
<keyword evidence="8" id="KW-1185">Reference proteome</keyword>
<keyword evidence="7" id="KW-0489">Methyltransferase</keyword>
<dbReference type="Gene3D" id="2.102.10.10">
    <property type="entry name" value="Rieske [2Fe-2S] iron-sulphur domain"/>
    <property type="match status" value="1"/>
</dbReference>
<dbReference type="GO" id="GO:0004497">
    <property type="term" value="F:monooxygenase activity"/>
    <property type="evidence" value="ECO:0007669"/>
    <property type="project" value="UniProtKB-KW"/>
</dbReference>
<evidence type="ECO:0000256" key="5">
    <source>
        <dbReference type="ARBA" id="ARBA00023014"/>
    </source>
</evidence>
<dbReference type="GO" id="GO:0008168">
    <property type="term" value="F:methyltransferase activity"/>
    <property type="evidence" value="ECO:0007669"/>
    <property type="project" value="UniProtKB-KW"/>
</dbReference>
<dbReference type="RefSeq" id="WP_092840108.1">
    <property type="nucleotide sequence ID" value="NZ_FNJL01000050.1"/>
</dbReference>
<keyword evidence="5" id="KW-0411">Iron-sulfur</keyword>
<evidence type="ECO:0000256" key="2">
    <source>
        <dbReference type="ARBA" id="ARBA00022723"/>
    </source>
</evidence>
<keyword evidence="2" id="KW-0479">Metal-binding</keyword>
<dbReference type="GO" id="GO:0005506">
    <property type="term" value="F:iron ion binding"/>
    <property type="evidence" value="ECO:0007669"/>
    <property type="project" value="InterPro"/>
</dbReference>
<dbReference type="PROSITE" id="PS00570">
    <property type="entry name" value="RING_HYDROXYL_ALPHA"/>
    <property type="match status" value="1"/>
</dbReference>
<feature type="domain" description="Rieske" evidence="6">
    <location>
        <begin position="30"/>
        <end position="132"/>
    </location>
</feature>
<dbReference type="InterPro" id="IPR044043">
    <property type="entry name" value="VanA_C_cat"/>
</dbReference>
<protein>
    <submittedName>
        <fullName evidence="7">Vanillate O-demethylase monooxygenase subunit</fullName>
    </submittedName>
</protein>
<sequence>MPIKPAAPAITQPETSTFTPQDWAILARHWYPVARCIDIADQPVQVQLLDVKLVAYRTSAGLSVALDRCPHRGVPLSKGCVKNDHLVCAYHGLTFNGEGSCTRIPAHPSLVPSERFRLRSLPAVERYGLLWTCLTPEPQSDAAIPPMPTWSADEHQQVLPPYVDIQGSAGRQVEGFVDVAHFAFVHHEAFADPDNPVVPTYETTLTDTGIRSDYVSTVSNFPKGMQHLAPEGFQWRRVYEIYPPFTARLTVHFPNDGLLNILNAASPMTATSTRLFVPITRNFDTTGPVEDVYAFNAQVFAEDQDIVESQWPQDLPLDPQAEAHFAADRSSVAYRRRLKEMGLSFKRAVPA</sequence>
<dbReference type="Gene3D" id="3.90.380.10">
    <property type="entry name" value="Naphthalene 1,2-dioxygenase Alpha Subunit, Chain A, domain 1"/>
    <property type="match status" value="1"/>
</dbReference>
<evidence type="ECO:0000256" key="3">
    <source>
        <dbReference type="ARBA" id="ARBA00023002"/>
    </source>
</evidence>
<evidence type="ECO:0000256" key="1">
    <source>
        <dbReference type="ARBA" id="ARBA00022714"/>
    </source>
</evidence>
<evidence type="ECO:0000313" key="8">
    <source>
        <dbReference type="Proteomes" id="UP000199317"/>
    </source>
</evidence>
<gene>
    <name evidence="7" type="ORF">SAMN04489708_15012</name>
</gene>
<dbReference type="OrthoDB" id="9790995at2"/>
<evidence type="ECO:0000256" key="4">
    <source>
        <dbReference type="ARBA" id="ARBA00023004"/>
    </source>
</evidence>
<proteinExistence type="predicted"/>
<keyword evidence="7" id="KW-0808">Transferase</keyword>
<dbReference type="EMBL" id="FNJL01000050">
    <property type="protein sequence ID" value="SDP93316.1"/>
    <property type="molecule type" value="Genomic_DNA"/>
</dbReference>
<reference evidence="8" key="1">
    <citation type="submission" date="2016-10" db="EMBL/GenBank/DDBJ databases">
        <authorList>
            <person name="Varghese N."/>
            <person name="Submissions S."/>
        </authorList>
    </citation>
    <scope>NUCLEOTIDE SEQUENCE [LARGE SCALE GENOMIC DNA]</scope>
    <source>
        <strain evidence="8">DSM 17101</strain>
    </source>
</reference>